<dbReference type="Pfam" id="PF01612">
    <property type="entry name" value="DNA_pol_A_exo1"/>
    <property type="match status" value="1"/>
</dbReference>
<dbReference type="Gene3D" id="1.10.150.20">
    <property type="entry name" value="5' to 3' exonuclease, C-terminal subdomain"/>
    <property type="match status" value="1"/>
</dbReference>
<dbReference type="PANTHER" id="PTHR42646:SF2">
    <property type="entry name" value="5'-3' EXONUCLEASE FAMILY PROTEIN"/>
    <property type="match status" value="1"/>
</dbReference>
<dbReference type="InterPro" id="IPR038969">
    <property type="entry name" value="FEN"/>
</dbReference>
<dbReference type="AlphaFoldDB" id="A0A3B0WCM8"/>
<keyword evidence="2" id="KW-0378">Hydrolase</keyword>
<dbReference type="FunFam" id="3.40.50.1010:FF:000001">
    <property type="entry name" value="DNA polymerase I"/>
    <property type="match status" value="1"/>
</dbReference>
<dbReference type="EMBL" id="UOEX01000433">
    <property type="protein sequence ID" value="VAW42306.1"/>
    <property type="molecule type" value="Genomic_DNA"/>
</dbReference>
<keyword evidence="6" id="KW-0548">Nucleotidyltransferase</keyword>
<dbReference type="PANTHER" id="PTHR42646">
    <property type="entry name" value="FLAP ENDONUCLEASE XNI"/>
    <property type="match status" value="1"/>
</dbReference>
<dbReference type="InterPro" id="IPR020045">
    <property type="entry name" value="DNA_polI_H3TH"/>
</dbReference>
<evidence type="ECO:0000313" key="6">
    <source>
        <dbReference type="EMBL" id="VAW42306.1"/>
    </source>
</evidence>
<dbReference type="SMART" id="SM00475">
    <property type="entry name" value="53EXOc"/>
    <property type="match status" value="1"/>
</dbReference>
<dbReference type="InterPro" id="IPR029060">
    <property type="entry name" value="PIN-like_dom_sf"/>
</dbReference>
<dbReference type="CDD" id="cd09859">
    <property type="entry name" value="PIN_53EXO"/>
    <property type="match status" value="1"/>
</dbReference>
<evidence type="ECO:0000256" key="1">
    <source>
        <dbReference type="ARBA" id="ARBA00022722"/>
    </source>
</evidence>
<dbReference type="GO" id="GO:0017108">
    <property type="term" value="F:5'-flap endonuclease activity"/>
    <property type="evidence" value="ECO:0007669"/>
    <property type="project" value="InterPro"/>
</dbReference>
<proteinExistence type="predicted"/>
<sequence>MHKNGSVYLVDGNAYIHRAYHAISPLSNAAGLPTHAIFGFSKIINRIIDEKSPQWLAIAFDARGPNFRHDIYPDYKANRPPMADDLAAQIPYIKELVQAYNILSVEQAGVEADDLLASMALTLQNQGLRVVIVSGDKDMLQLVSEHISVWDPMGDKTFDQAAVEKKYGVPAAKLLDLFALIGDKSDNVPGVPGVGPKTAAKLISEFHSLDELYTNIENLKKSKVKENLIANQEQARLSRRLIRLKDNLPTPALADYEMREPDQDHLTTLFTTLDFTSMLPGGRADNSCPLDPKQFHLLNSADGLSALCEKIKKADFLTIDTETTSLDTLSAELVGISLSIDEEAAYYIPIAHRDDQGRLEPGQLPLTTVQEYLSPFLSDPKFPKLGHNLKFDY</sequence>
<name>A0A3B0WCM8_9ZZZZ</name>
<dbReference type="InterPro" id="IPR002562">
    <property type="entry name" value="3'-5'_exonuclease_dom"/>
</dbReference>
<keyword evidence="3" id="KW-0269">Exonuclease</keyword>
<dbReference type="InterPro" id="IPR036279">
    <property type="entry name" value="5-3_exonuclease_C_sf"/>
</dbReference>
<dbReference type="SUPFAM" id="SSF47807">
    <property type="entry name" value="5' to 3' exonuclease, C-terminal subdomain"/>
    <property type="match status" value="1"/>
</dbReference>
<dbReference type="Pfam" id="PF01367">
    <property type="entry name" value="5_3_exonuc"/>
    <property type="match status" value="1"/>
</dbReference>
<dbReference type="Gene3D" id="3.40.50.1010">
    <property type="entry name" value="5'-nuclease"/>
    <property type="match status" value="1"/>
</dbReference>
<evidence type="ECO:0000256" key="3">
    <source>
        <dbReference type="ARBA" id="ARBA00022839"/>
    </source>
</evidence>
<dbReference type="Gene3D" id="3.30.420.10">
    <property type="entry name" value="Ribonuclease H-like superfamily/Ribonuclease H"/>
    <property type="match status" value="1"/>
</dbReference>
<dbReference type="GO" id="GO:0033567">
    <property type="term" value="P:DNA replication, Okazaki fragment processing"/>
    <property type="evidence" value="ECO:0007669"/>
    <property type="project" value="InterPro"/>
</dbReference>
<dbReference type="Pfam" id="PF02739">
    <property type="entry name" value="5_3_exonuc_N"/>
    <property type="match status" value="1"/>
</dbReference>
<evidence type="ECO:0000256" key="4">
    <source>
        <dbReference type="ARBA" id="ARBA00023125"/>
    </source>
</evidence>
<dbReference type="GO" id="GO:0008408">
    <property type="term" value="F:3'-5' exonuclease activity"/>
    <property type="evidence" value="ECO:0007669"/>
    <property type="project" value="InterPro"/>
</dbReference>
<dbReference type="GO" id="GO:0003887">
    <property type="term" value="F:DNA-directed DNA polymerase activity"/>
    <property type="evidence" value="ECO:0007669"/>
    <property type="project" value="UniProtKB-EC"/>
</dbReference>
<dbReference type="FunFam" id="1.10.150.20:FF:000003">
    <property type="entry name" value="DNA polymerase I"/>
    <property type="match status" value="1"/>
</dbReference>
<accession>A0A3B0WCM8</accession>
<feature type="domain" description="5'-3' exonuclease" evidence="5">
    <location>
        <begin position="2"/>
        <end position="259"/>
    </location>
</feature>
<dbReference type="InterPro" id="IPR008918">
    <property type="entry name" value="HhH2"/>
</dbReference>
<keyword evidence="4" id="KW-0238">DNA-binding</keyword>
<protein>
    <submittedName>
        <fullName evidence="6">DNA polymerase I</fullName>
        <ecNumber evidence="6">2.7.7.7</ecNumber>
    </submittedName>
</protein>
<feature type="non-terminal residue" evidence="6">
    <location>
        <position position="393"/>
    </location>
</feature>
<evidence type="ECO:0000256" key="2">
    <source>
        <dbReference type="ARBA" id="ARBA00022801"/>
    </source>
</evidence>
<dbReference type="InterPro" id="IPR012337">
    <property type="entry name" value="RNaseH-like_sf"/>
</dbReference>
<dbReference type="SUPFAM" id="SSF88723">
    <property type="entry name" value="PIN domain-like"/>
    <property type="match status" value="1"/>
</dbReference>
<dbReference type="InterPro" id="IPR036397">
    <property type="entry name" value="RNaseH_sf"/>
</dbReference>
<gene>
    <name evidence="6" type="ORF">MNBD_DELTA03-892</name>
</gene>
<dbReference type="InterPro" id="IPR020046">
    <property type="entry name" value="5-3_exonucl_a-hlix_arch_N"/>
</dbReference>
<evidence type="ECO:0000259" key="5">
    <source>
        <dbReference type="SMART" id="SM00475"/>
    </source>
</evidence>
<dbReference type="SMART" id="SM00279">
    <property type="entry name" value="HhH2"/>
    <property type="match status" value="1"/>
</dbReference>
<dbReference type="GO" id="GO:0008409">
    <property type="term" value="F:5'-3' exonuclease activity"/>
    <property type="evidence" value="ECO:0007669"/>
    <property type="project" value="InterPro"/>
</dbReference>
<dbReference type="EC" id="2.7.7.7" evidence="6"/>
<dbReference type="InterPro" id="IPR002421">
    <property type="entry name" value="5-3_exonuclease"/>
</dbReference>
<reference evidence="6" key="1">
    <citation type="submission" date="2018-06" db="EMBL/GenBank/DDBJ databases">
        <authorList>
            <person name="Zhirakovskaya E."/>
        </authorList>
    </citation>
    <scope>NUCLEOTIDE SEQUENCE</scope>
</reference>
<dbReference type="CDD" id="cd09898">
    <property type="entry name" value="H3TH_53EXO"/>
    <property type="match status" value="1"/>
</dbReference>
<keyword evidence="1" id="KW-0540">Nuclease</keyword>
<organism evidence="6">
    <name type="scientific">hydrothermal vent metagenome</name>
    <dbReference type="NCBI Taxonomy" id="652676"/>
    <lineage>
        <taxon>unclassified sequences</taxon>
        <taxon>metagenomes</taxon>
        <taxon>ecological metagenomes</taxon>
    </lineage>
</organism>
<dbReference type="GO" id="GO:0003677">
    <property type="term" value="F:DNA binding"/>
    <property type="evidence" value="ECO:0007669"/>
    <property type="project" value="UniProtKB-KW"/>
</dbReference>
<dbReference type="SUPFAM" id="SSF53098">
    <property type="entry name" value="Ribonuclease H-like"/>
    <property type="match status" value="1"/>
</dbReference>
<keyword evidence="6" id="KW-0808">Transferase</keyword>